<dbReference type="HOGENOM" id="CLU_3099317_0_0_6"/>
<evidence type="ECO:0000313" key="1">
    <source>
        <dbReference type="EMBL" id="AEP29795.1"/>
    </source>
</evidence>
<proteinExistence type="predicted"/>
<dbReference type="Proteomes" id="UP000009282">
    <property type="component" value="Chromosome"/>
</dbReference>
<dbReference type="KEGG" id="gni:GNIT_1679"/>
<dbReference type="STRING" id="1085623.GNIT_1679"/>
<dbReference type="EMBL" id="CP003060">
    <property type="protein sequence ID" value="AEP29795.1"/>
    <property type="molecule type" value="Genomic_DNA"/>
</dbReference>
<reference evidence="1 2" key="1">
    <citation type="journal article" date="2011" name="J. Bacteriol.">
        <title>Complete genome sequence of seawater bacterium Glaciecola nitratireducens FR1064T.</title>
        <authorList>
            <person name="Bian F."/>
            <person name="Qin Q.L."/>
            <person name="Xie B.B."/>
            <person name="Shu Y.L."/>
            <person name="Zhang X.Y."/>
            <person name="Yu Y."/>
            <person name="Chen B."/>
            <person name="Chen X.L."/>
            <person name="Zhou B.C."/>
            <person name="Zhang Y.Z."/>
        </authorList>
    </citation>
    <scope>NUCLEOTIDE SEQUENCE [LARGE SCALE GENOMIC DNA]</scope>
    <source>
        <strain evidence="2">JCM 12485 / KCTC 12276 / FR1064</strain>
    </source>
</reference>
<dbReference type="AlphaFoldDB" id="G4QLC8"/>
<name>G4QLC8_GLANF</name>
<gene>
    <name evidence="1" type="ordered locus">GNIT_1679</name>
</gene>
<organism evidence="1 2">
    <name type="scientific">Glaciecola nitratireducens (strain JCM 12485 / KCTC 12276 / FR1064)</name>
    <dbReference type="NCBI Taxonomy" id="1085623"/>
    <lineage>
        <taxon>Bacteria</taxon>
        <taxon>Pseudomonadati</taxon>
        <taxon>Pseudomonadota</taxon>
        <taxon>Gammaproteobacteria</taxon>
        <taxon>Alteromonadales</taxon>
        <taxon>Alteromonadaceae</taxon>
        <taxon>Brumicola</taxon>
    </lineage>
</organism>
<keyword evidence="2" id="KW-1185">Reference proteome</keyword>
<sequence length="51" mass="5851">MKETKLRLFEVFEYRKPIKADMGNEGSMEKRISLVLCSILLSCPSIKRCSA</sequence>
<evidence type="ECO:0000313" key="2">
    <source>
        <dbReference type="Proteomes" id="UP000009282"/>
    </source>
</evidence>
<accession>G4QLC8</accession>
<protein>
    <submittedName>
        <fullName evidence="1">Uncharacterized protein</fullName>
    </submittedName>
</protein>